<sequence>MKKLIFILSAVILSSAAFAQTNVSMGLSSIVPMNSEAPGGYGYNLSVNHWADAPWSKDKDQSNSYVSDDMPYKPLPQGNANPRMGAKIGFTAFYQSQNVGPYQSSLMMAGPQIAMPLNDKWFFQGQFLVGQANYGGAPMAVRPEISNGHVNYGGNQSNMAYSVNTAFTYKPNEKTSITFGFSASKGVMPAYGYGGGMYGGMGGMYGGFPYGGMRPGYGYNPYYGW</sequence>
<name>A0ABN6LAH4_9BACT</name>
<accession>A0ABN6LAH4</accession>
<gene>
    <name evidence="2" type="ORF">PEPS_24490</name>
</gene>
<evidence type="ECO:0000313" key="2">
    <source>
        <dbReference type="EMBL" id="BDD00169.1"/>
    </source>
</evidence>
<dbReference type="EMBL" id="AP025292">
    <property type="protein sequence ID" value="BDD00169.1"/>
    <property type="molecule type" value="Genomic_DNA"/>
</dbReference>
<protein>
    <submittedName>
        <fullName evidence="2">Uncharacterized protein</fullName>
    </submittedName>
</protein>
<feature type="signal peptide" evidence="1">
    <location>
        <begin position="1"/>
        <end position="19"/>
    </location>
</feature>
<keyword evidence="1" id="KW-0732">Signal</keyword>
<dbReference type="Proteomes" id="UP001354989">
    <property type="component" value="Chromosome"/>
</dbReference>
<proteinExistence type="predicted"/>
<evidence type="ECO:0000313" key="3">
    <source>
        <dbReference type="Proteomes" id="UP001354989"/>
    </source>
</evidence>
<organism evidence="2 3">
    <name type="scientific">Persicobacter psychrovividus</name>
    <dbReference type="NCBI Taxonomy" id="387638"/>
    <lineage>
        <taxon>Bacteria</taxon>
        <taxon>Pseudomonadati</taxon>
        <taxon>Bacteroidota</taxon>
        <taxon>Cytophagia</taxon>
        <taxon>Cytophagales</taxon>
        <taxon>Persicobacteraceae</taxon>
        <taxon>Persicobacter</taxon>
    </lineage>
</organism>
<reference evidence="2 3" key="1">
    <citation type="submission" date="2021-12" db="EMBL/GenBank/DDBJ databases">
        <title>Genome sequencing of bacteria with rrn-lacking chromosome and rrn-plasmid.</title>
        <authorList>
            <person name="Anda M."/>
            <person name="Iwasaki W."/>
        </authorList>
    </citation>
    <scope>NUCLEOTIDE SEQUENCE [LARGE SCALE GENOMIC DNA]</scope>
    <source>
        <strain evidence="2 3">NBRC 101262</strain>
    </source>
</reference>
<dbReference type="RefSeq" id="WP_332922839.1">
    <property type="nucleotide sequence ID" value="NZ_AP025292.1"/>
</dbReference>
<feature type="chain" id="PRO_5046692349" evidence="1">
    <location>
        <begin position="20"/>
        <end position="225"/>
    </location>
</feature>
<keyword evidence="3" id="KW-1185">Reference proteome</keyword>
<evidence type="ECO:0000256" key="1">
    <source>
        <dbReference type="SAM" id="SignalP"/>
    </source>
</evidence>